<keyword evidence="2" id="KW-1003">Cell membrane</keyword>
<sequence>MVESSRSILWCALIAAVISMALSFHWQFPPRVDAGAYDNIAWNFARGFGYVEDAGNAAHPELDDGIVRVGPGYQFFLAGIYALFGHRIWIVWVLQAILHAISTVLVFRIAGLLFPVYKSLPLLAAILFGFSPDILFMTTMLLTETLFLCVLLGSLYVTLVFFKNPGWAGLIGMGLLWGGAILTRPVALLPFLLIMGVLCARKEFSRAVIFAALVVLLVAPWSFFMSHRYGAFILTTTAGGYDLWVGNNPGATGGFDKTPEIQVFRNTHHSVEADRVGKEKYFAFLMEHPIQFIELQIRKTALYFSLLRPTGNWLDLQFFPVDRALLAILSTVWTAVLFGLGIAGLIAFGLSARSDFYARFFVIFAVLQPIAVIPIIVATRYRYALFPFLAIATAYMVGHIRELGAKDTTIRSAIMGAGIFLFAATLYDVVLHAGEIWTKIITIL</sequence>
<keyword evidence="5 8" id="KW-0812">Transmembrane</keyword>
<dbReference type="GO" id="GO:0009103">
    <property type="term" value="P:lipopolysaccharide biosynthetic process"/>
    <property type="evidence" value="ECO:0007669"/>
    <property type="project" value="UniProtKB-ARBA"/>
</dbReference>
<feature type="transmembrane region" description="Helical" evidence="8">
    <location>
        <begin position="7"/>
        <end position="28"/>
    </location>
</feature>
<evidence type="ECO:0000313" key="11">
    <source>
        <dbReference type="Proteomes" id="UP000177785"/>
    </source>
</evidence>
<dbReference type="Proteomes" id="UP000177785">
    <property type="component" value="Unassembled WGS sequence"/>
</dbReference>
<feature type="domain" description="Glycosyltransferase RgtA/B/C/D-like" evidence="9">
    <location>
        <begin position="70"/>
        <end position="220"/>
    </location>
</feature>
<dbReference type="Pfam" id="PF13231">
    <property type="entry name" value="PMT_2"/>
    <property type="match status" value="1"/>
</dbReference>
<dbReference type="InterPro" id="IPR038731">
    <property type="entry name" value="RgtA/B/C-like"/>
</dbReference>
<feature type="transmembrane region" description="Helical" evidence="8">
    <location>
        <begin position="174"/>
        <end position="200"/>
    </location>
</feature>
<keyword evidence="4" id="KW-0808">Transferase</keyword>
<evidence type="ECO:0000259" key="9">
    <source>
        <dbReference type="Pfam" id="PF13231"/>
    </source>
</evidence>
<evidence type="ECO:0000313" key="10">
    <source>
        <dbReference type="EMBL" id="OGZ45477.1"/>
    </source>
</evidence>
<organism evidence="10 11">
    <name type="scientific">Candidatus Ryanbacteria bacterium RIFCSPHIGHO2_01_FULL_48_27</name>
    <dbReference type="NCBI Taxonomy" id="1802115"/>
    <lineage>
        <taxon>Bacteria</taxon>
        <taxon>Candidatus Ryaniibacteriota</taxon>
    </lineage>
</organism>
<dbReference type="PANTHER" id="PTHR33908:SF11">
    <property type="entry name" value="MEMBRANE PROTEIN"/>
    <property type="match status" value="1"/>
</dbReference>
<gene>
    <name evidence="10" type="ORF">A2756_00465</name>
</gene>
<comment type="caution">
    <text evidence="10">The sequence shown here is derived from an EMBL/GenBank/DDBJ whole genome shotgun (WGS) entry which is preliminary data.</text>
</comment>
<feature type="transmembrane region" description="Helical" evidence="8">
    <location>
        <begin position="412"/>
        <end position="430"/>
    </location>
</feature>
<protein>
    <recommendedName>
        <fullName evidence="9">Glycosyltransferase RgtA/B/C/D-like domain-containing protein</fullName>
    </recommendedName>
</protein>
<feature type="transmembrane region" description="Helical" evidence="8">
    <location>
        <begin position="207"/>
        <end position="224"/>
    </location>
</feature>
<dbReference type="GO" id="GO:0005886">
    <property type="term" value="C:plasma membrane"/>
    <property type="evidence" value="ECO:0007669"/>
    <property type="project" value="UniProtKB-SubCell"/>
</dbReference>
<feature type="transmembrane region" description="Helical" evidence="8">
    <location>
        <begin position="65"/>
        <end position="84"/>
    </location>
</feature>
<evidence type="ECO:0000256" key="5">
    <source>
        <dbReference type="ARBA" id="ARBA00022692"/>
    </source>
</evidence>
<evidence type="ECO:0000256" key="6">
    <source>
        <dbReference type="ARBA" id="ARBA00022989"/>
    </source>
</evidence>
<evidence type="ECO:0000256" key="1">
    <source>
        <dbReference type="ARBA" id="ARBA00004651"/>
    </source>
</evidence>
<feature type="transmembrane region" description="Helical" evidence="8">
    <location>
        <begin position="145"/>
        <end position="162"/>
    </location>
</feature>
<evidence type="ECO:0000256" key="7">
    <source>
        <dbReference type="ARBA" id="ARBA00023136"/>
    </source>
</evidence>
<keyword evidence="3" id="KW-0328">Glycosyltransferase</keyword>
<dbReference type="STRING" id="1802115.A2756_00465"/>
<keyword evidence="7 8" id="KW-0472">Membrane</keyword>
<evidence type="ECO:0000256" key="3">
    <source>
        <dbReference type="ARBA" id="ARBA00022676"/>
    </source>
</evidence>
<dbReference type="EMBL" id="MHNL01000006">
    <property type="protein sequence ID" value="OGZ45477.1"/>
    <property type="molecule type" value="Genomic_DNA"/>
</dbReference>
<dbReference type="AlphaFoldDB" id="A0A1G2G5K4"/>
<feature type="transmembrane region" description="Helical" evidence="8">
    <location>
        <begin position="356"/>
        <end position="377"/>
    </location>
</feature>
<name>A0A1G2G5K4_9BACT</name>
<feature type="transmembrane region" description="Helical" evidence="8">
    <location>
        <begin position="324"/>
        <end position="349"/>
    </location>
</feature>
<evidence type="ECO:0000256" key="4">
    <source>
        <dbReference type="ARBA" id="ARBA00022679"/>
    </source>
</evidence>
<evidence type="ECO:0000256" key="8">
    <source>
        <dbReference type="SAM" id="Phobius"/>
    </source>
</evidence>
<comment type="subcellular location">
    <subcellularLocation>
        <location evidence="1">Cell membrane</location>
        <topology evidence="1">Multi-pass membrane protein</topology>
    </subcellularLocation>
</comment>
<dbReference type="InterPro" id="IPR050297">
    <property type="entry name" value="LipidA_mod_glycosyltrf_83"/>
</dbReference>
<accession>A0A1G2G5K4</accession>
<evidence type="ECO:0000256" key="2">
    <source>
        <dbReference type="ARBA" id="ARBA00022475"/>
    </source>
</evidence>
<dbReference type="GO" id="GO:0016763">
    <property type="term" value="F:pentosyltransferase activity"/>
    <property type="evidence" value="ECO:0007669"/>
    <property type="project" value="TreeGrafter"/>
</dbReference>
<feature type="transmembrane region" description="Helical" evidence="8">
    <location>
        <begin position="383"/>
        <end position="400"/>
    </location>
</feature>
<proteinExistence type="predicted"/>
<reference evidence="10 11" key="1">
    <citation type="journal article" date="2016" name="Nat. Commun.">
        <title>Thousands of microbial genomes shed light on interconnected biogeochemical processes in an aquifer system.</title>
        <authorList>
            <person name="Anantharaman K."/>
            <person name="Brown C.T."/>
            <person name="Hug L.A."/>
            <person name="Sharon I."/>
            <person name="Castelle C.J."/>
            <person name="Probst A.J."/>
            <person name="Thomas B.C."/>
            <person name="Singh A."/>
            <person name="Wilkins M.J."/>
            <person name="Karaoz U."/>
            <person name="Brodie E.L."/>
            <person name="Williams K.H."/>
            <person name="Hubbard S.S."/>
            <person name="Banfield J.F."/>
        </authorList>
    </citation>
    <scope>NUCLEOTIDE SEQUENCE [LARGE SCALE GENOMIC DNA]</scope>
</reference>
<keyword evidence="6 8" id="KW-1133">Transmembrane helix</keyword>
<dbReference type="PANTHER" id="PTHR33908">
    <property type="entry name" value="MANNOSYLTRANSFERASE YKCB-RELATED"/>
    <property type="match status" value="1"/>
</dbReference>